<comment type="caution">
    <text evidence="2">The sequence shown here is derived from an EMBL/GenBank/DDBJ whole genome shotgun (WGS) entry which is preliminary data.</text>
</comment>
<organism evidence="2 3">
    <name type="scientific">Roseateles depolymerans</name>
    <dbReference type="NCBI Taxonomy" id="76731"/>
    <lineage>
        <taxon>Bacteria</taxon>
        <taxon>Pseudomonadati</taxon>
        <taxon>Pseudomonadota</taxon>
        <taxon>Betaproteobacteria</taxon>
        <taxon>Burkholderiales</taxon>
        <taxon>Sphaerotilaceae</taxon>
        <taxon>Roseateles</taxon>
    </lineage>
</organism>
<proteinExistence type="predicted"/>
<dbReference type="InterPro" id="IPR001638">
    <property type="entry name" value="Solute-binding_3/MltF_N"/>
</dbReference>
<dbReference type="SUPFAM" id="SSF53850">
    <property type="entry name" value="Periplasmic binding protein-like II"/>
    <property type="match status" value="1"/>
</dbReference>
<evidence type="ECO:0000313" key="3">
    <source>
        <dbReference type="Proteomes" id="UP000249633"/>
    </source>
</evidence>
<dbReference type="EMBL" id="QFOD01000008">
    <property type="protein sequence ID" value="PZP32525.1"/>
    <property type="molecule type" value="Genomic_DNA"/>
</dbReference>
<dbReference type="AlphaFoldDB" id="A0A2W5DKV8"/>
<name>A0A2W5DKV8_9BURK</name>
<dbReference type="SMART" id="SM00062">
    <property type="entry name" value="PBPb"/>
    <property type="match status" value="1"/>
</dbReference>
<reference evidence="2 3" key="1">
    <citation type="submission" date="2017-08" db="EMBL/GenBank/DDBJ databases">
        <title>Infants hospitalized years apart are colonized by the same room-sourced microbial strains.</title>
        <authorList>
            <person name="Brooks B."/>
            <person name="Olm M.R."/>
            <person name="Firek B.A."/>
            <person name="Baker R."/>
            <person name="Thomas B.C."/>
            <person name="Morowitz M.J."/>
            <person name="Banfield J.F."/>
        </authorList>
    </citation>
    <scope>NUCLEOTIDE SEQUENCE [LARGE SCALE GENOMIC DNA]</scope>
    <source>
        <strain evidence="2">S2_012_000_R2_81</strain>
    </source>
</reference>
<gene>
    <name evidence="2" type="ORF">DI603_10880</name>
</gene>
<dbReference type="Proteomes" id="UP000249633">
    <property type="component" value="Unassembled WGS sequence"/>
</dbReference>
<evidence type="ECO:0000313" key="2">
    <source>
        <dbReference type="EMBL" id="PZP32525.1"/>
    </source>
</evidence>
<dbReference type="Gene3D" id="3.40.190.10">
    <property type="entry name" value="Periplasmic binding protein-like II"/>
    <property type="match status" value="2"/>
</dbReference>
<feature type="domain" description="Solute-binding protein family 3/N-terminal" evidence="1">
    <location>
        <begin position="24"/>
        <end position="241"/>
    </location>
</feature>
<protein>
    <recommendedName>
        <fullName evidence="1">Solute-binding protein family 3/N-terminal domain-containing protein</fullName>
    </recommendedName>
</protein>
<sequence length="241" mass="27079">MCVGLLALSSQAQELTLKTVRQANSLVKYDPANADQPGLCHEIIKAVERVDPGLRFVGLDKLAPLKRVERLLADGEVDVVFCLLRSPGRERQWRFLPQPLYTVRQVVAQRVDDPRQIDSLGDLARGSYTKPVLVSRGTILTRRLDAANVQINEVSSEREALQMLVMGRADAVYGQDVNLLRHMRDAQLGSKVRLGRVGFGDDMQYVAVRTGLPAAHEERLMQALRRLDREGVLRQLADKYR</sequence>
<evidence type="ECO:0000259" key="1">
    <source>
        <dbReference type="SMART" id="SM00062"/>
    </source>
</evidence>
<accession>A0A2W5DKV8</accession>